<accession>A0A451BRL2</accession>
<comment type="cofactor">
    <cofactor evidence="1">
        <name>FAD</name>
        <dbReference type="ChEBI" id="CHEBI:57692"/>
    </cofactor>
</comment>
<evidence type="ECO:0000256" key="1">
    <source>
        <dbReference type="ARBA" id="ARBA00001974"/>
    </source>
</evidence>
<dbReference type="InterPro" id="IPR023753">
    <property type="entry name" value="FAD/NAD-binding_dom"/>
</dbReference>
<sequence>MRVVIIGSGPAGITVAERLRRYRKDVDIILLAAEPGPPYAPPAMADYFLTGRTQMLFWKDRDICERLGIDLQSGVAVSMVRPATRVVETESGVAIPYDRLVIASGSNLYAPIEGCDLEEVYNFKSLTAASALVARVRQGHVHQAVIVGAGFIGVEVALLLRELGLSVTLLEMADRIMPKMLDTETADIVRASLDARGIHVRLETKVSAFAGNGQVARVELEKESVPGNVFVAATGLKPNVAFLRDSGIDVGWGIQVDNRLRTNVSDIYGGGEFR</sequence>
<dbReference type="PRINTS" id="PR00368">
    <property type="entry name" value="FADPNR"/>
</dbReference>
<dbReference type="PRINTS" id="PR00411">
    <property type="entry name" value="PNDRDTASEI"/>
</dbReference>
<keyword evidence="3" id="KW-0285">Flavoprotein</keyword>
<evidence type="ECO:0000259" key="5">
    <source>
        <dbReference type="Pfam" id="PF07992"/>
    </source>
</evidence>
<evidence type="ECO:0000256" key="4">
    <source>
        <dbReference type="ARBA" id="ARBA00022827"/>
    </source>
</evidence>
<dbReference type="AlphaFoldDB" id="A0A451BRL2"/>
<keyword evidence="4" id="KW-0274">FAD</keyword>
<comment type="similarity">
    <text evidence="2">Belongs to the FAD-dependent oxidoreductase family.</text>
</comment>
<name>A0A451BRL2_9GAMM</name>
<dbReference type="GO" id="GO:0016491">
    <property type="term" value="F:oxidoreductase activity"/>
    <property type="evidence" value="ECO:0007669"/>
    <property type="project" value="InterPro"/>
</dbReference>
<proteinExistence type="inferred from homology"/>
<dbReference type="InterPro" id="IPR036188">
    <property type="entry name" value="FAD/NAD-bd_sf"/>
</dbReference>
<reference evidence="6" key="1">
    <citation type="submission" date="2019-02" db="EMBL/GenBank/DDBJ databases">
        <authorList>
            <person name="Gruber-Vodicka R. H."/>
            <person name="Seah K. B. B."/>
        </authorList>
    </citation>
    <scope>NUCLEOTIDE SEQUENCE</scope>
    <source>
        <strain evidence="6">BECK_S127</strain>
    </source>
</reference>
<feature type="domain" description="FAD/NAD(P)-binding" evidence="5">
    <location>
        <begin position="1"/>
        <end position="272"/>
    </location>
</feature>
<organism evidence="6">
    <name type="scientific">Candidatus Kentrum sp. SD</name>
    <dbReference type="NCBI Taxonomy" id="2126332"/>
    <lineage>
        <taxon>Bacteria</taxon>
        <taxon>Pseudomonadati</taxon>
        <taxon>Pseudomonadota</taxon>
        <taxon>Gammaproteobacteria</taxon>
        <taxon>Candidatus Kentrum</taxon>
    </lineage>
</organism>
<protein>
    <submittedName>
        <fullName evidence="6">Pyridine nucleotide-disulphide oxidoreductase</fullName>
    </submittedName>
</protein>
<evidence type="ECO:0000256" key="3">
    <source>
        <dbReference type="ARBA" id="ARBA00022630"/>
    </source>
</evidence>
<dbReference type="SUPFAM" id="SSF51905">
    <property type="entry name" value="FAD/NAD(P)-binding domain"/>
    <property type="match status" value="2"/>
</dbReference>
<dbReference type="Pfam" id="PF07992">
    <property type="entry name" value="Pyr_redox_2"/>
    <property type="match status" value="1"/>
</dbReference>
<evidence type="ECO:0000256" key="2">
    <source>
        <dbReference type="ARBA" id="ARBA00006442"/>
    </source>
</evidence>
<dbReference type="Gene3D" id="3.50.50.60">
    <property type="entry name" value="FAD/NAD(P)-binding domain"/>
    <property type="match status" value="2"/>
</dbReference>
<gene>
    <name evidence="6" type="ORF">BECKSD772D_GA0070982_11754</name>
</gene>
<dbReference type="InterPro" id="IPR050260">
    <property type="entry name" value="FAD-bd_OxRdtase"/>
</dbReference>
<dbReference type="PANTHER" id="PTHR43429:SF3">
    <property type="entry name" value="NITRITE REDUCTASE [NAD(P)H]"/>
    <property type="match status" value="1"/>
</dbReference>
<dbReference type="PANTHER" id="PTHR43429">
    <property type="entry name" value="PYRIDINE NUCLEOTIDE-DISULFIDE OXIDOREDUCTASE DOMAIN-CONTAINING"/>
    <property type="match status" value="1"/>
</dbReference>
<dbReference type="EMBL" id="CAADHB010000175">
    <property type="protein sequence ID" value="VFK80898.1"/>
    <property type="molecule type" value="Genomic_DNA"/>
</dbReference>
<evidence type="ECO:0000313" key="6">
    <source>
        <dbReference type="EMBL" id="VFK80898.1"/>
    </source>
</evidence>